<sequence>MSFKYASSDTRPQYETTIAAYIRSAKFGAYHSTATTFSPESVSLITDSVIQTVLAADLSLLYPLLFSQSFDPSPVDHGPALVNVPDLEGWSAIHYCVSVSNPSVEILDA</sequence>
<dbReference type="Proteomes" id="UP000183567">
    <property type="component" value="Unassembled WGS sequence"/>
</dbReference>
<gene>
    <name evidence="1" type="ORF">AZE42_12766</name>
</gene>
<keyword evidence="2" id="KW-1185">Reference proteome</keyword>
<dbReference type="EMBL" id="LVVM01001678">
    <property type="protein sequence ID" value="OJA18017.1"/>
    <property type="molecule type" value="Genomic_DNA"/>
</dbReference>
<comment type="caution">
    <text evidence="1">The sequence shown here is derived from an EMBL/GenBank/DDBJ whole genome shotgun (WGS) entry which is preliminary data.</text>
</comment>
<organism evidence="1 2">
    <name type="scientific">Rhizopogon vesiculosus</name>
    <dbReference type="NCBI Taxonomy" id="180088"/>
    <lineage>
        <taxon>Eukaryota</taxon>
        <taxon>Fungi</taxon>
        <taxon>Dikarya</taxon>
        <taxon>Basidiomycota</taxon>
        <taxon>Agaricomycotina</taxon>
        <taxon>Agaricomycetes</taxon>
        <taxon>Agaricomycetidae</taxon>
        <taxon>Boletales</taxon>
        <taxon>Suillineae</taxon>
        <taxon>Rhizopogonaceae</taxon>
        <taxon>Rhizopogon</taxon>
    </lineage>
</organism>
<accession>A0A1J8QX98</accession>
<evidence type="ECO:0000313" key="1">
    <source>
        <dbReference type="EMBL" id="OJA18017.1"/>
    </source>
</evidence>
<proteinExistence type="predicted"/>
<evidence type="ECO:0000313" key="2">
    <source>
        <dbReference type="Proteomes" id="UP000183567"/>
    </source>
</evidence>
<dbReference type="AlphaFoldDB" id="A0A1J8QX98"/>
<dbReference type="OrthoDB" id="539213at2759"/>
<reference evidence="1 2" key="1">
    <citation type="submission" date="2016-03" db="EMBL/GenBank/DDBJ databases">
        <title>Comparative genomics of the ectomycorrhizal sister species Rhizopogon vinicolor and Rhizopogon vesiculosus (Basidiomycota: Boletales) reveals a divergence of the mating type B locus.</title>
        <authorList>
            <person name="Mujic A.B."/>
            <person name="Kuo A."/>
            <person name="Tritt A."/>
            <person name="Lipzen A."/>
            <person name="Chen C."/>
            <person name="Johnson J."/>
            <person name="Sharma A."/>
            <person name="Barry K."/>
            <person name="Grigoriev I.V."/>
            <person name="Spatafora J.W."/>
        </authorList>
    </citation>
    <scope>NUCLEOTIDE SEQUENCE [LARGE SCALE GENOMIC DNA]</scope>
    <source>
        <strain evidence="1 2">AM-OR11-056</strain>
    </source>
</reference>
<protein>
    <submittedName>
        <fullName evidence="1">Uncharacterized protein</fullName>
    </submittedName>
</protein>
<name>A0A1J8QX98_9AGAM</name>
<dbReference type="STRING" id="180088.A0A1J8QX98"/>